<feature type="region of interest" description="Disordered" evidence="1">
    <location>
        <begin position="213"/>
        <end position="290"/>
    </location>
</feature>
<sequence>MSYTYDANNSGVNDPMQCLEPFNYPPTALRMDSINVGQPSQNLPIESLALPDLMKNPHVQAMFNNWKDASNQVVQTAQMQQTLWQENCRLNTEINALQANRQENIWLKHLSASYTASPVPPGGSLEPGGLEYAAIKATGCMIKMELLSLPPPRDRRAKDRQKTKTYFRTYYPKEWDAALAKMETQQPLLALCAAHWKADHVLGNTLLVKASADSDNDEELDNKSDDDNKVQISPESKKRSAGRRPHKKKKKKRNTTRGHGANAPNDEEVVPTTADTEPAGPEKPPVITKKQLGPSSFLQQHTAPSLAVDTSFIQVDPSTTFSQEFPLIPHAKELLKSMQSNLSFQSGGPSDDIIGFLDRIENADPHSPDISDDDKNESWGHYQFTATTLTCMTVLISWDSVRNPPANEGPAQPKSLLALHAIISTPANELKDAAPPNSHISSLPTGLGSDPMDSAETENRDEDGNACTHAMIQVLTKDELKELMKDRNLTTLGINKRSKDELLSIILQAPKNHQPSKQAIDNVLHSRKAKKAATRSTTKT</sequence>
<name>A0A0C3AYJ1_PILCF</name>
<feature type="region of interest" description="Disordered" evidence="1">
    <location>
        <begin position="428"/>
        <end position="462"/>
    </location>
</feature>
<keyword evidence="3" id="KW-1185">Reference proteome</keyword>
<dbReference type="EMBL" id="KN833012">
    <property type="protein sequence ID" value="KIM79068.1"/>
    <property type="molecule type" value="Genomic_DNA"/>
</dbReference>
<dbReference type="AlphaFoldDB" id="A0A0C3AYJ1"/>
<feature type="region of interest" description="Disordered" evidence="1">
    <location>
        <begin position="513"/>
        <end position="540"/>
    </location>
</feature>
<dbReference type="OrthoDB" id="3227833at2759"/>
<reference evidence="2 3" key="1">
    <citation type="submission" date="2014-04" db="EMBL/GenBank/DDBJ databases">
        <authorList>
            <consortium name="DOE Joint Genome Institute"/>
            <person name="Kuo A."/>
            <person name="Tarkka M."/>
            <person name="Buscot F."/>
            <person name="Kohler A."/>
            <person name="Nagy L.G."/>
            <person name="Floudas D."/>
            <person name="Copeland A."/>
            <person name="Barry K.W."/>
            <person name="Cichocki N."/>
            <person name="Veneault-Fourrey C."/>
            <person name="LaButti K."/>
            <person name="Lindquist E.A."/>
            <person name="Lipzen A."/>
            <person name="Lundell T."/>
            <person name="Morin E."/>
            <person name="Murat C."/>
            <person name="Sun H."/>
            <person name="Tunlid A."/>
            <person name="Henrissat B."/>
            <person name="Grigoriev I.V."/>
            <person name="Hibbett D.S."/>
            <person name="Martin F."/>
            <person name="Nordberg H.P."/>
            <person name="Cantor M.N."/>
            <person name="Hua S.X."/>
        </authorList>
    </citation>
    <scope>NUCLEOTIDE SEQUENCE [LARGE SCALE GENOMIC DNA]</scope>
    <source>
        <strain evidence="2 3">F 1598</strain>
    </source>
</reference>
<protein>
    <recommendedName>
        <fullName evidence="4">SAP domain-containing protein</fullName>
    </recommendedName>
</protein>
<organism evidence="2 3">
    <name type="scientific">Piloderma croceum (strain F 1598)</name>
    <dbReference type="NCBI Taxonomy" id="765440"/>
    <lineage>
        <taxon>Eukaryota</taxon>
        <taxon>Fungi</taxon>
        <taxon>Dikarya</taxon>
        <taxon>Basidiomycota</taxon>
        <taxon>Agaricomycotina</taxon>
        <taxon>Agaricomycetes</taxon>
        <taxon>Agaricomycetidae</taxon>
        <taxon>Atheliales</taxon>
        <taxon>Atheliaceae</taxon>
        <taxon>Piloderma</taxon>
    </lineage>
</organism>
<dbReference type="Proteomes" id="UP000054166">
    <property type="component" value="Unassembled WGS sequence"/>
</dbReference>
<feature type="compositionally biased region" description="Basic residues" evidence="1">
    <location>
        <begin position="239"/>
        <end position="256"/>
    </location>
</feature>
<accession>A0A0C3AYJ1</accession>
<dbReference type="InParanoid" id="A0A0C3AYJ1"/>
<dbReference type="STRING" id="765440.A0A0C3AYJ1"/>
<dbReference type="HOGENOM" id="CLU_027086_1_0_1"/>
<evidence type="ECO:0000313" key="2">
    <source>
        <dbReference type="EMBL" id="KIM79068.1"/>
    </source>
</evidence>
<evidence type="ECO:0000313" key="3">
    <source>
        <dbReference type="Proteomes" id="UP000054166"/>
    </source>
</evidence>
<evidence type="ECO:0008006" key="4">
    <source>
        <dbReference type="Google" id="ProtNLM"/>
    </source>
</evidence>
<gene>
    <name evidence="2" type="ORF">PILCRDRAFT_90361</name>
</gene>
<reference evidence="3" key="2">
    <citation type="submission" date="2015-01" db="EMBL/GenBank/DDBJ databases">
        <title>Evolutionary Origins and Diversification of the Mycorrhizal Mutualists.</title>
        <authorList>
            <consortium name="DOE Joint Genome Institute"/>
            <consortium name="Mycorrhizal Genomics Consortium"/>
            <person name="Kohler A."/>
            <person name="Kuo A."/>
            <person name="Nagy L.G."/>
            <person name="Floudas D."/>
            <person name="Copeland A."/>
            <person name="Barry K.W."/>
            <person name="Cichocki N."/>
            <person name="Veneault-Fourrey C."/>
            <person name="LaButti K."/>
            <person name="Lindquist E.A."/>
            <person name="Lipzen A."/>
            <person name="Lundell T."/>
            <person name="Morin E."/>
            <person name="Murat C."/>
            <person name="Riley R."/>
            <person name="Ohm R."/>
            <person name="Sun H."/>
            <person name="Tunlid A."/>
            <person name="Henrissat B."/>
            <person name="Grigoriev I.V."/>
            <person name="Hibbett D.S."/>
            <person name="Martin F."/>
        </authorList>
    </citation>
    <scope>NUCLEOTIDE SEQUENCE [LARGE SCALE GENOMIC DNA]</scope>
    <source>
        <strain evidence="3">F 1598</strain>
    </source>
</reference>
<proteinExistence type="predicted"/>
<evidence type="ECO:0000256" key="1">
    <source>
        <dbReference type="SAM" id="MobiDB-lite"/>
    </source>
</evidence>